<protein>
    <submittedName>
        <fullName evidence="1">Uncharacterized protein</fullName>
    </submittedName>
</protein>
<keyword evidence="2" id="KW-1185">Reference proteome</keyword>
<dbReference type="EMBL" id="KQ947406">
    <property type="protein sequence ID" value="KUJ22677.1"/>
    <property type="molecule type" value="Genomic_DNA"/>
</dbReference>
<reference evidence="1 2" key="1">
    <citation type="submission" date="2015-10" db="EMBL/GenBank/DDBJ databases">
        <title>Full genome of DAOMC 229536 Phialocephala scopiformis, a fungal endophyte of spruce producing the potent anti-insectan compound rugulosin.</title>
        <authorList>
            <consortium name="DOE Joint Genome Institute"/>
            <person name="Walker A.K."/>
            <person name="Frasz S.L."/>
            <person name="Seifert K.A."/>
            <person name="Miller J.D."/>
            <person name="Mondo S.J."/>
            <person name="Labutti K."/>
            <person name="Lipzen A."/>
            <person name="Dockter R."/>
            <person name="Kennedy M."/>
            <person name="Grigoriev I.V."/>
            <person name="Spatafora J.W."/>
        </authorList>
    </citation>
    <scope>NUCLEOTIDE SEQUENCE [LARGE SCALE GENOMIC DNA]</scope>
    <source>
        <strain evidence="1 2">CBS 120377</strain>
    </source>
</reference>
<dbReference type="KEGG" id="psco:LY89DRAFT_763151"/>
<dbReference type="GeneID" id="28831314"/>
<dbReference type="OrthoDB" id="3543673at2759"/>
<dbReference type="Proteomes" id="UP000070700">
    <property type="component" value="Unassembled WGS sequence"/>
</dbReference>
<dbReference type="InParanoid" id="A0A194XSH0"/>
<organism evidence="1 2">
    <name type="scientific">Mollisia scopiformis</name>
    <name type="common">Conifer needle endophyte fungus</name>
    <name type="synonym">Phialocephala scopiformis</name>
    <dbReference type="NCBI Taxonomy" id="149040"/>
    <lineage>
        <taxon>Eukaryota</taxon>
        <taxon>Fungi</taxon>
        <taxon>Dikarya</taxon>
        <taxon>Ascomycota</taxon>
        <taxon>Pezizomycotina</taxon>
        <taxon>Leotiomycetes</taxon>
        <taxon>Helotiales</taxon>
        <taxon>Mollisiaceae</taxon>
        <taxon>Mollisia</taxon>
    </lineage>
</organism>
<evidence type="ECO:0000313" key="1">
    <source>
        <dbReference type="EMBL" id="KUJ22677.1"/>
    </source>
</evidence>
<evidence type="ECO:0000313" key="2">
    <source>
        <dbReference type="Proteomes" id="UP000070700"/>
    </source>
</evidence>
<dbReference type="AlphaFoldDB" id="A0A194XSH0"/>
<sequence>MMVWSWSDWVPPEWQSYEDRASKTTPKATPSAILHSKEQSIKTQVVQPLNDNLSTTMSLNSSTLSSAPRRNYGLRGSRVNNTHTRKFRHRVSANIQGCTLMKVPVELRRMIFDLALPDEFDGTTPEFLRGFRQFGMLYDEALSAFHNKNYTFVLNKTNNWSFDHLDPKVLATIKTVKLTVTEDIWIVNQMDWISGQLDYPNPSAFCLTDLEKNCATAKDVASVILECHPSGEALWHSFHWLFPHYLSGFSRLTKVTMSVPPNVDRTGALVHIALDDRDIFPDIHEEEIKKGLKSLDNIFGVKHKMIKSLPDNLDKNGKMLAIKYRDRCRWVWEADVEKGEALVLARR</sequence>
<accession>A0A194XSH0</accession>
<gene>
    <name evidence="1" type="ORF">LY89DRAFT_763151</name>
</gene>
<proteinExistence type="predicted"/>
<name>A0A194XSH0_MOLSC</name>
<dbReference type="RefSeq" id="XP_018077032.1">
    <property type="nucleotide sequence ID" value="XM_018221588.1"/>
</dbReference>